<dbReference type="AlphaFoldDB" id="A0A853DF77"/>
<dbReference type="SUPFAM" id="SSF141694">
    <property type="entry name" value="AF2212/PG0164-like"/>
    <property type="match status" value="1"/>
</dbReference>
<evidence type="ECO:0000313" key="2">
    <source>
        <dbReference type="Proteomes" id="UP000571817"/>
    </source>
</evidence>
<reference evidence="1 2" key="1">
    <citation type="submission" date="2020-07" db="EMBL/GenBank/DDBJ databases">
        <title>Sequencing the genomes of 1000 actinobacteria strains.</title>
        <authorList>
            <person name="Klenk H.-P."/>
        </authorList>
    </citation>
    <scope>NUCLEOTIDE SEQUENCE [LARGE SCALE GENOMIC DNA]</scope>
    <source>
        <strain evidence="1 2">DSM 29531</strain>
    </source>
</reference>
<name>A0A853DF77_9MICO</name>
<gene>
    <name evidence="1" type="ORF">HNR15_003115</name>
</gene>
<dbReference type="EMBL" id="JACCFW010000001">
    <property type="protein sequence ID" value="NYJ76152.1"/>
    <property type="molecule type" value="Genomic_DNA"/>
</dbReference>
<dbReference type="Proteomes" id="UP000571817">
    <property type="component" value="Unassembled WGS sequence"/>
</dbReference>
<dbReference type="Gene3D" id="2.40.30.100">
    <property type="entry name" value="AF2212/PG0164-like"/>
    <property type="match status" value="1"/>
</dbReference>
<sequence length="101" mass="11418">MKSEFDAEIWYWKGPAPFYFVNLPEQDGADLRELAKEVSYGWGMIPVHARLGDTAWETSLFPREGRYALPLKAEVREAEGVGDGDSAHFEVTVAVRSGRWV</sequence>
<dbReference type="RefSeq" id="WP_179483244.1">
    <property type="nucleotide sequence ID" value="NZ_JACCFW010000001.1"/>
</dbReference>
<protein>
    <recommendedName>
        <fullName evidence="3">DUF1905 domain-containing protein</fullName>
    </recommendedName>
</protein>
<evidence type="ECO:0008006" key="3">
    <source>
        <dbReference type="Google" id="ProtNLM"/>
    </source>
</evidence>
<dbReference type="InterPro" id="IPR015018">
    <property type="entry name" value="DUF1905"/>
</dbReference>
<dbReference type="Pfam" id="PF08922">
    <property type="entry name" value="DUF1905"/>
    <property type="match status" value="1"/>
</dbReference>
<accession>A0A853DF77</accession>
<dbReference type="InterPro" id="IPR037079">
    <property type="entry name" value="AF2212/PG0164-like_sf"/>
</dbReference>
<organism evidence="1 2">
    <name type="scientific">Allobranchiibius huperziae</name>
    <dbReference type="NCBI Taxonomy" id="1874116"/>
    <lineage>
        <taxon>Bacteria</taxon>
        <taxon>Bacillati</taxon>
        <taxon>Actinomycetota</taxon>
        <taxon>Actinomycetes</taxon>
        <taxon>Micrococcales</taxon>
        <taxon>Dermacoccaceae</taxon>
        <taxon>Allobranchiibius</taxon>
    </lineage>
</organism>
<proteinExistence type="predicted"/>
<keyword evidence="2" id="KW-1185">Reference proteome</keyword>
<evidence type="ECO:0000313" key="1">
    <source>
        <dbReference type="EMBL" id="NYJ76152.1"/>
    </source>
</evidence>
<comment type="caution">
    <text evidence="1">The sequence shown here is derived from an EMBL/GenBank/DDBJ whole genome shotgun (WGS) entry which is preliminary data.</text>
</comment>